<keyword evidence="16" id="KW-1185">Reference proteome</keyword>
<dbReference type="InterPro" id="IPR013320">
    <property type="entry name" value="ConA-like_dom_sf"/>
</dbReference>
<evidence type="ECO:0008006" key="17">
    <source>
        <dbReference type="Google" id="ProtNLM"/>
    </source>
</evidence>
<feature type="domain" description="G-protein coupled receptors family 2 profile 2" evidence="14">
    <location>
        <begin position="864"/>
        <end position="1015"/>
    </location>
</feature>
<dbReference type="Gene3D" id="1.20.1070.10">
    <property type="entry name" value="Rhodopsin 7-helix transmembrane proteins"/>
    <property type="match status" value="1"/>
</dbReference>
<dbReference type="Pfam" id="PF00002">
    <property type="entry name" value="7tm_2"/>
    <property type="match status" value="1"/>
</dbReference>
<dbReference type="InterPro" id="IPR000832">
    <property type="entry name" value="GPCR_2_secretin-like"/>
</dbReference>
<dbReference type="SMART" id="SM00303">
    <property type="entry name" value="GPS"/>
    <property type="match status" value="1"/>
</dbReference>
<evidence type="ECO:0000256" key="8">
    <source>
        <dbReference type="ARBA" id="ARBA00023157"/>
    </source>
</evidence>
<comment type="caution">
    <text evidence="15">The sequence shown here is derived from an EMBL/GenBank/DDBJ whole genome shotgun (WGS) entry which is preliminary data.</text>
</comment>
<keyword evidence="4 12" id="KW-0812">Transmembrane</keyword>
<comment type="subcellular location">
    <subcellularLocation>
        <location evidence="1">Cell membrane</location>
        <topology evidence="1">Multi-pass membrane protein</topology>
    </subcellularLocation>
</comment>
<dbReference type="Proteomes" id="UP001591681">
    <property type="component" value="Unassembled WGS sequence"/>
</dbReference>
<feature type="transmembrane region" description="Helical" evidence="12">
    <location>
        <begin position="901"/>
        <end position="923"/>
    </location>
</feature>
<comment type="similarity">
    <text evidence="2">Belongs to the G-protein coupled receptor 2 family. Adhesion G-protein coupled receptor (ADGR) subfamily.</text>
</comment>
<evidence type="ECO:0000256" key="4">
    <source>
        <dbReference type="ARBA" id="ARBA00022692"/>
    </source>
</evidence>
<evidence type="ECO:0000256" key="12">
    <source>
        <dbReference type="SAM" id="Phobius"/>
    </source>
</evidence>
<organism evidence="15 16">
    <name type="scientific">Coilia grayii</name>
    <name type="common">Gray's grenadier anchovy</name>
    <dbReference type="NCBI Taxonomy" id="363190"/>
    <lineage>
        <taxon>Eukaryota</taxon>
        <taxon>Metazoa</taxon>
        <taxon>Chordata</taxon>
        <taxon>Craniata</taxon>
        <taxon>Vertebrata</taxon>
        <taxon>Euteleostomi</taxon>
        <taxon>Actinopterygii</taxon>
        <taxon>Neopterygii</taxon>
        <taxon>Teleostei</taxon>
        <taxon>Clupei</taxon>
        <taxon>Clupeiformes</taxon>
        <taxon>Clupeoidei</taxon>
        <taxon>Engraulidae</taxon>
        <taxon>Coilinae</taxon>
        <taxon>Coilia</taxon>
    </lineage>
</organism>
<sequence length="1015" mass="113347">MLTSFAFYYPMKMDSVRVHFFTVVWIWITSPHICSGSSNSSFWGKKATLVRPPCHWQLSNQCVVPELEELSVCVTIQREIHTSEWTAFDYKQRGQIKTELGLVGSERQLTVWLFKVEHKVNLTESLTLHHWHTFCLTWSAKFKQLRLYVNASRLAEIPTDGSRLAGNGMLTLGVSHSMLGGVMDYETGKELMGNATLFRMWGRELGEDELTDLRCVDGDVVSWTKRHWDLDCQPVPDSSLICEWTKYKIDMNVSIKSNPVVTEMLKAIVLKWFKDTFQSNVSVHGIFISSTSSSLIHMYRYACLVYVEVTPKADVLAVQEEVQKRLTLQYDHDGVVVKAHPASINVISIEAFPNVTERPSSTTDPPTLSTAPTTAELPICPSVASLSSSVTIKNPDECSPDYSDEFQQDTFYRVHLNASINVTVIKSANIIKNWLNVKLNPQSMTVLNFEMNPDLHKYGCTFQVQANSLNITETTQRIYSLLTEVYITDAMSIQALPGHINISHIAPGSCPDHLQQTLYGLYDWPRTEPEDRATLLCEKNSRDQATRFCKLDGMTDKAMWKRPDLSLCERTVDDITDLDKVNVTANNSGEIVDMIGSLVGNGTDLNDSQLDTVLDKLDDVVSISPVSPGLAGNIVEIISNVLHSKADLASFTNKILRLTDSVGDTMNFDGEAHNITAPSLALQLVTINSNRFQGLTFGVSSFTNNNSPEIFMNKTFVEKPQGAVAAISLPVVLENFFPRNNTATPRIQFQFYDSAVLFKNPSDTMKLNSYVVSASMTNVNVSNLQQPIIITLRHLNRVQNQDQPILCVYWDFTKSNGGGWESQGCKTESTDGFQTTCHCDHLTHFGVLLDVSKAEISTEDEEILTIISYLGCGLSSIFLGVTLVTYLAFEKLRQDYPSKILINLSLALLGLNLVFLLNSWFASFGSRGVCVSVAAIQHFFVLASFTWMGLEALHMYFALVKVFNTYVPSYILKFCVLGWGIPAVIIILILAIDRDVYGSSLDGETQDPLKDSSPL</sequence>
<dbReference type="InterPro" id="IPR000203">
    <property type="entry name" value="GPS"/>
</dbReference>
<evidence type="ECO:0000256" key="10">
    <source>
        <dbReference type="ARBA" id="ARBA00023180"/>
    </source>
</evidence>
<feature type="transmembrane region" description="Helical" evidence="12">
    <location>
        <begin position="971"/>
        <end position="992"/>
    </location>
</feature>
<dbReference type="InterPro" id="IPR017981">
    <property type="entry name" value="GPCR_2-like_7TM"/>
</dbReference>
<keyword evidence="6" id="KW-0297">G-protein coupled receptor</keyword>
<evidence type="ECO:0000256" key="1">
    <source>
        <dbReference type="ARBA" id="ARBA00004651"/>
    </source>
</evidence>
<keyword evidence="9" id="KW-0675">Receptor</keyword>
<evidence type="ECO:0000259" key="13">
    <source>
        <dbReference type="PROSITE" id="PS50221"/>
    </source>
</evidence>
<feature type="domain" description="GAIN-B" evidence="13">
    <location>
        <begin position="701"/>
        <end position="855"/>
    </location>
</feature>
<dbReference type="PANTHER" id="PTHR12011">
    <property type="entry name" value="ADHESION G-PROTEIN COUPLED RECEPTOR"/>
    <property type="match status" value="1"/>
</dbReference>
<evidence type="ECO:0000256" key="6">
    <source>
        <dbReference type="ARBA" id="ARBA00023040"/>
    </source>
</evidence>
<dbReference type="InterPro" id="IPR057244">
    <property type="entry name" value="GAIN_B"/>
</dbReference>
<dbReference type="InterPro" id="IPR058857">
    <property type="entry name" value="GAIN_ADGRG2/6"/>
</dbReference>
<accession>A0ABD1IQT8</accession>
<dbReference type="PROSITE" id="PS50261">
    <property type="entry name" value="G_PROTEIN_RECEP_F2_4"/>
    <property type="match status" value="1"/>
</dbReference>
<reference evidence="15 16" key="1">
    <citation type="submission" date="2024-09" db="EMBL/GenBank/DDBJ databases">
        <title>A chromosome-level genome assembly of Gray's grenadier anchovy, Coilia grayii.</title>
        <authorList>
            <person name="Fu Z."/>
        </authorList>
    </citation>
    <scope>NUCLEOTIDE SEQUENCE [LARGE SCALE GENOMIC DNA]</scope>
    <source>
        <strain evidence="15">G4</strain>
        <tissue evidence="15">Muscle</tissue>
    </source>
</reference>
<dbReference type="GO" id="GO:0004930">
    <property type="term" value="F:G protein-coupled receptor activity"/>
    <property type="evidence" value="ECO:0007669"/>
    <property type="project" value="UniProtKB-KW"/>
</dbReference>
<evidence type="ECO:0000259" key="14">
    <source>
        <dbReference type="PROSITE" id="PS50261"/>
    </source>
</evidence>
<evidence type="ECO:0000313" key="15">
    <source>
        <dbReference type="EMBL" id="KAL2077187.1"/>
    </source>
</evidence>
<dbReference type="PANTHER" id="PTHR12011:SF347">
    <property type="entry name" value="FI21270P1-RELATED"/>
    <property type="match status" value="1"/>
</dbReference>
<dbReference type="AlphaFoldDB" id="A0ABD1IQT8"/>
<evidence type="ECO:0000256" key="11">
    <source>
        <dbReference type="ARBA" id="ARBA00023224"/>
    </source>
</evidence>
<gene>
    <name evidence="15" type="ORF">ACEWY4_026691</name>
</gene>
<dbReference type="InterPro" id="IPR036445">
    <property type="entry name" value="GPCR_2_extracell_dom_sf"/>
</dbReference>
<dbReference type="Pfam" id="PF26574">
    <property type="entry name" value="GAIN_ADGRG2"/>
    <property type="match status" value="1"/>
</dbReference>
<keyword evidence="11" id="KW-0807">Transducer</keyword>
<keyword evidence="7 12" id="KW-0472">Membrane</keyword>
<dbReference type="Pfam" id="PF01825">
    <property type="entry name" value="GPS"/>
    <property type="match status" value="1"/>
</dbReference>
<evidence type="ECO:0000313" key="16">
    <source>
        <dbReference type="Proteomes" id="UP001591681"/>
    </source>
</evidence>
<dbReference type="Gene3D" id="2.60.120.200">
    <property type="match status" value="1"/>
</dbReference>
<keyword evidence="8" id="KW-1015">Disulfide bond</keyword>
<evidence type="ECO:0000256" key="7">
    <source>
        <dbReference type="ARBA" id="ARBA00023136"/>
    </source>
</evidence>
<feature type="transmembrane region" description="Helical" evidence="12">
    <location>
        <begin position="866"/>
        <end position="889"/>
    </location>
</feature>
<evidence type="ECO:0000256" key="9">
    <source>
        <dbReference type="ARBA" id="ARBA00023170"/>
    </source>
</evidence>
<evidence type="ECO:0000256" key="2">
    <source>
        <dbReference type="ARBA" id="ARBA00007343"/>
    </source>
</evidence>
<evidence type="ECO:0000256" key="3">
    <source>
        <dbReference type="ARBA" id="ARBA00022475"/>
    </source>
</evidence>
<proteinExistence type="inferred from homology"/>
<name>A0ABD1IQT8_9TELE</name>
<feature type="transmembrane region" description="Helical" evidence="12">
    <location>
        <begin position="935"/>
        <end position="959"/>
    </location>
</feature>
<dbReference type="EMBL" id="JBHFQA010000024">
    <property type="protein sequence ID" value="KAL2077187.1"/>
    <property type="molecule type" value="Genomic_DNA"/>
</dbReference>
<dbReference type="Gene3D" id="2.60.220.50">
    <property type="match status" value="1"/>
</dbReference>
<dbReference type="PROSITE" id="PS50221">
    <property type="entry name" value="GAIN_B"/>
    <property type="match status" value="1"/>
</dbReference>
<dbReference type="InterPro" id="IPR046338">
    <property type="entry name" value="GAIN_dom_sf"/>
</dbReference>
<protein>
    <recommendedName>
        <fullName evidence="17">Adhesion G-protein coupled receptor G4-like</fullName>
    </recommendedName>
</protein>
<dbReference type="GO" id="GO:0016020">
    <property type="term" value="C:membrane"/>
    <property type="evidence" value="ECO:0007669"/>
    <property type="project" value="UniProtKB-SubCell"/>
</dbReference>
<dbReference type="Gene3D" id="4.10.1240.10">
    <property type="entry name" value="GPCR, family 2, extracellular hormone receptor domain"/>
    <property type="match status" value="1"/>
</dbReference>
<evidence type="ECO:0000256" key="5">
    <source>
        <dbReference type="ARBA" id="ARBA00022989"/>
    </source>
</evidence>
<keyword evidence="10" id="KW-0325">Glycoprotein</keyword>
<keyword evidence="3" id="KW-1003">Cell membrane</keyword>
<dbReference type="SUPFAM" id="SSF49899">
    <property type="entry name" value="Concanavalin A-like lectins/glucanases"/>
    <property type="match status" value="1"/>
</dbReference>
<keyword evidence="5 12" id="KW-1133">Transmembrane helix</keyword>